<keyword evidence="7" id="KW-0539">Nucleus</keyword>
<dbReference type="Proteomes" id="UP000001744">
    <property type="component" value="Unassembled WGS sequence"/>
</dbReference>
<dbReference type="InterPro" id="IPR000679">
    <property type="entry name" value="Znf_GATA"/>
</dbReference>
<keyword evidence="3 8" id="KW-0863">Zinc-finger</keyword>
<protein>
    <submittedName>
        <fullName evidence="11">Iron-sensing transcription factor Fep1</fullName>
    </submittedName>
</protein>
<dbReference type="GO" id="GO:0000981">
    <property type="term" value="F:DNA-binding transcription factor activity, RNA polymerase II-specific"/>
    <property type="evidence" value="ECO:0000318"/>
    <property type="project" value="GO_Central"/>
</dbReference>
<dbReference type="PANTHER" id="PTHR10071:SF335">
    <property type="entry name" value="IRON-SENSING TRANSCRIPTIONAL REPRESSOR-RELATED"/>
    <property type="match status" value="1"/>
</dbReference>
<keyword evidence="6" id="KW-0804">Transcription</keyword>
<evidence type="ECO:0000256" key="7">
    <source>
        <dbReference type="ARBA" id="ARBA00023242"/>
    </source>
</evidence>
<dbReference type="GO" id="GO:0000122">
    <property type="term" value="P:negative regulation of transcription by RNA polymerase II"/>
    <property type="evidence" value="ECO:0000318"/>
    <property type="project" value="GO_Central"/>
</dbReference>
<organism evidence="11 13">
    <name type="scientific">Schizosaccharomyces japonicus (strain yFS275 / FY16936)</name>
    <name type="common">Fission yeast</name>
    <dbReference type="NCBI Taxonomy" id="402676"/>
    <lineage>
        <taxon>Eukaryota</taxon>
        <taxon>Fungi</taxon>
        <taxon>Dikarya</taxon>
        <taxon>Ascomycota</taxon>
        <taxon>Taphrinomycotina</taxon>
        <taxon>Schizosaccharomycetes</taxon>
        <taxon>Schizosaccharomycetales</taxon>
        <taxon>Schizosaccharomycetaceae</taxon>
        <taxon>Schizosaccharomyces</taxon>
    </lineage>
</organism>
<feature type="compositionally biased region" description="Polar residues" evidence="9">
    <location>
        <begin position="130"/>
        <end position="140"/>
    </location>
</feature>
<feature type="region of interest" description="Disordered" evidence="9">
    <location>
        <begin position="262"/>
        <end position="327"/>
    </location>
</feature>
<dbReference type="Pfam" id="PF00320">
    <property type="entry name" value="GATA"/>
    <property type="match status" value="2"/>
</dbReference>
<gene>
    <name evidence="12" type="primary">fep1</name>
    <name evidence="11" type="ORF">SJAG_00792</name>
</gene>
<dbReference type="VEuPathDB" id="FungiDB:SJAG_00792"/>
<evidence type="ECO:0000256" key="5">
    <source>
        <dbReference type="ARBA" id="ARBA00023015"/>
    </source>
</evidence>
<feature type="domain" description="GATA-type" evidence="10">
    <location>
        <begin position="174"/>
        <end position="227"/>
    </location>
</feature>
<dbReference type="AlphaFoldDB" id="B6JWL5"/>
<dbReference type="InterPro" id="IPR013088">
    <property type="entry name" value="Znf_NHR/GATA"/>
</dbReference>
<dbReference type="GO" id="GO:0045944">
    <property type="term" value="P:positive regulation of transcription by RNA polymerase II"/>
    <property type="evidence" value="ECO:0000318"/>
    <property type="project" value="GO_Central"/>
</dbReference>
<feature type="region of interest" description="Disordered" evidence="9">
    <location>
        <begin position="107"/>
        <end position="162"/>
    </location>
</feature>
<dbReference type="FunFam" id="3.30.50.10:FF:000007">
    <property type="entry name" value="Nitrogen regulatory AreA, N-terminal"/>
    <property type="match status" value="1"/>
</dbReference>
<evidence type="ECO:0000256" key="1">
    <source>
        <dbReference type="ARBA" id="ARBA00004123"/>
    </source>
</evidence>
<evidence type="ECO:0000256" key="3">
    <source>
        <dbReference type="ARBA" id="ARBA00022771"/>
    </source>
</evidence>
<dbReference type="OrthoDB" id="515401at2759"/>
<keyword evidence="5" id="KW-0805">Transcription regulation</keyword>
<dbReference type="CDD" id="cd00202">
    <property type="entry name" value="ZnF_GATA"/>
    <property type="match status" value="2"/>
</dbReference>
<dbReference type="SMART" id="SM00401">
    <property type="entry name" value="ZnF_GATA"/>
    <property type="match status" value="2"/>
</dbReference>
<feature type="region of interest" description="Disordered" evidence="9">
    <location>
        <begin position="392"/>
        <end position="442"/>
    </location>
</feature>
<feature type="compositionally biased region" description="Basic and acidic residues" evidence="9">
    <location>
        <begin position="311"/>
        <end position="322"/>
    </location>
</feature>
<dbReference type="RefSeq" id="XP_002172059.1">
    <property type="nucleotide sequence ID" value="XM_002172023.2"/>
</dbReference>
<feature type="compositionally biased region" description="Polar residues" evidence="9">
    <location>
        <begin position="274"/>
        <end position="290"/>
    </location>
</feature>
<dbReference type="PRINTS" id="PR00619">
    <property type="entry name" value="GATAZNFINGER"/>
</dbReference>
<dbReference type="eggNOG" id="KOG1601">
    <property type="taxonomic scope" value="Eukaryota"/>
</dbReference>
<dbReference type="PANTHER" id="PTHR10071">
    <property type="entry name" value="TRANSCRIPTION FACTOR GATA FAMILY MEMBER"/>
    <property type="match status" value="1"/>
</dbReference>
<feature type="domain" description="GATA-type" evidence="10">
    <location>
        <begin position="6"/>
        <end position="59"/>
    </location>
</feature>
<evidence type="ECO:0000313" key="13">
    <source>
        <dbReference type="Proteomes" id="UP000001744"/>
    </source>
</evidence>
<evidence type="ECO:0000256" key="4">
    <source>
        <dbReference type="ARBA" id="ARBA00022833"/>
    </source>
</evidence>
<evidence type="ECO:0000313" key="12">
    <source>
        <dbReference type="JaponicusDB" id="SJAG_00792"/>
    </source>
</evidence>
<dbReference type="JaponicusDB" id="SJAG_00792">
    <property type="gene designation" value="fep1"/>
</dbReference>
<sequence length="519" mass="55878">MANSGSLEPQVCANCKSQITAQWRRGPDNSILCNACGLYFKTRDAPRPVRQSDASEMNKVAAEISSKGTCPGDGHCDGTGGTKACQGCPTLNNRLKYYNKNMKRCGGSKENPDVSGFVSAREPSPKRSYSEASQGSTSASDDAHPLTPKTKMEPNSNGDGTKYPVKTTTVLNHEVAGTYCQNCGTTTTPLWRRDESGNPICNACGLYYKIHGVHRPVTMKKAVIKRRKRMVPNTKAQYVGQPTYPTNGMHANTPQGLLRPMYDGPVSGEAVNGARQSLPTPSPQHQQSVSLERAEDASPKSVVNASLDDVSNDKNLHAEERPQTSPLMTLSHLAAGDPLKAGNDGNRPSKGGNVYCHLPPIIPVGESVFLPPRDSSKLPHVDGIRSILNNSHEFGSTPLNSNTPAPAAPGASPNSEQRPRANSNSLPGPPTPSSQSMASATLPPPTASLFPRYYSSLPVTFPPEILSLPPADQRQYATGIIAQLRSRYDMVLQQLDEINYSIYRIESWLNATSSIQNTV</sequence>
<proteinExistence type="predicted"/>
<dbReference type="GeneID" id="7048867"/>
<comment type="subcellular location">
    <subcellularLocation>
        <location evidence="1">Nucleus</location>
    </subcellularLocation>
</comment>
<keyword evidence="4" id="KW-0862">Zinc</keyword>
<accession>B6JWL5</accession>
<dbReference type="InterPro" id="IPR039355">
    <property type="entry name" value="Transcription_factor_GATA"/>
</dbReference>
<evidence type="ECO:0000256" key="6">
    <source>
        <dbReference type="ARBA" id="ARBA00023163"/>
    </source>
</evidence>
<dbReference type="Gene3D" id="3.30.50.10">
    <property type="entry name" value="Erythroid Transcription Factor GATA-1, subunit A"/>
    <property type="match status" value="2"/>
</dbReference>
<evidence type="ECO:0000256" key="9">
    <source>
        <dbReference type="SAM" id="MobiDB-lite"/>
    </source>
</evidence>
<reference evidence="11 13" key="1">
    <citation type="journal article" date="2011" name="Science">
        <title>Comparative functional genomics of the fission yeasts.</title>
        <authorList>
            <person name="Rhind N."/>
            <person name="Chen Z."/>
            <person name="Yassour M."/>
            <person name="Thompson D.A."/>
            <person name="Haas B.J."/>
            <person name="Habib N."/>
            <person name="Wapinski I."/>
            <person name="Roy S."/>
            <person name="Lin M.F."/>
            <person name="Heiman D.I."/>
            <person name="Young S.K."/>
            <person name="Furuya K."/>
            <person name="Guo Y."/>
            <person name="Pidoux A."/>
            <person name="Chen H.M."/>
            <person name="Robbertse B."/>
            <person name="Goldberg J.M."/>
            <person name="Aoki K."/>
            <person name="Bayne E.H."/>
            <person name="Berlin A.M."/>
            <person name="Desjardins C.A."/>
            <person name="Dobbs E."/>
            <person name="Dukaj L."/>
            <person name="Fan L."/>
            <person name="FitzGerald M.G."/>
            <person name="French C."/>
            <person name="Gujja S."/>
            <person name="Hansen K."/>
            <person name="Keifenheim D."/>
            <person name="Levin J.Z."/>
            <person name="Mosher R.A."/>
            <person name="Mueller C.A."/>
            <person name="Pfiffner J."/>
            <person name="Priest M."/>
            <person name="Russ C."/>
            <person name="Smialowska A."/>
            <person name="Swoboda P."/>
            <person name="Sykes S.M."/>
            <person name="Vaughn M."/>
            <person name="Vengrova S."/>
            <person name="Yoder R."/>
            <person name="Zeng Q."/>
            <person name="Allshire R."/>
            <person name="Baulcombe D."/>
            <person name="Birren B.W."/>
            <person name="Brown W."/>
            <person name="Ekwall K."/>
            <person name="Kellis M."/>
            <person name="Leatherwood J."/>
            <person name="Levin H."/>
            <person name="Margalit H."/>
            <person name="Martienssen R."/>
            <person name="Nieduszynski C.A."/>
            <person name="Spatafora J.W."/>
            <person name="Friedman N."/>
            <person name="Dalgaard J.Z."/>
            <person name="Baumann P."/>
            <person name="Niki H."/>
            <person name="Regev A."/>
            <person name="Nusbaum C."/>
        </authorList>
    </citation>
    <scope>NUCLEOTIDE SEQUENCE [LARGE SCALE GENOMIC DNA]</scope>
    <source>
        <strain evidence="13">yFS275 / FY16936</strain>
    </source>
</reference>
<dbReference type="GO" id="GO:0005634">
    <property type="term" value="C:nucleus"/>
    <property type="evidence" value="ECO:0000318"/>
    <property type="project" value="GO_Central"/>
</dbReference>
<dbReference type="PROSITE" id="PS50114">
    <property type="entry name" value="GATA_ZN_FINGER_2"/>
    <property type="match status" value="2"/>
</dbReference>
<dbReference type="GO" id="GO:0001227">
    <property type="term" value="F:DNA-binding transcription repressor activity, RNA polymerase II-specific"/>
    <property type="evidence" value="ECO:0007669"/>
    <property type="project" value="UniProtKB-ARBA"/>
</dbReference>
<dbReference type="EMBL" id="KE651166">
    <property type="protein sequence ID" value="EEB05766.1"/>
    <property type="molecule type" value="Genomic_DNA"/>
</dbReference>
<dbReference type="GO" id="GO:0000978">
    <property type="term" value="F:RNA polymerase II cis-regulatory region sequence-specific DNA binding"/>
    <property type="evidence" value="ECO:0000318"/>
    <property type="project" value="GO_Central"/>
</dbReference>
<evidence type="ECO:0000259" key="10">
    <source>
        <dbReference type="PROSITE" id="PS50114"/>
    </source>
</evidence>
<dbReference type="HOGENOM" id="CLU_524924_0_0_1"/>
<evidence type="ECO:0000313" key="11">
    <source>
        <dbReference type="EMBL" id="EEB05766.1"/>
    </source>
</evidence>
<dbReference type="GO" id="GO:0008270">
    <property type="term" value="F:zinc ion binding"/>
    <property type="evidence" value="ECO:0007669"/>
    <property type="project" value="UniProtKB-KW"/>
</dbReference>
<keyword evidence="2" id="KW-0479">Metal-binding</keyword>
<dbReference type="PROSITE" id="PS00344">
    <property type="entry name" value="GATA_ZN_FINGER_1"/>
    <property type="match status" value="2"/>
</dbReference>
<name>B6JWL5_SCHJY</name>
<dbReference type="SUPFAM" id="SSF57716">
    <property type="entry name" value="Glucocorticoid receptor-like (DNA-binding domain)"/>
    <property type="match status" value="2"/>
</dbReference>
<dbReference type="OMA" id="WRRGPDN"/>
<evidence type="ECO:0000256" key="2">
    <source>
        <dbReference type="ARBA" id="ARBA00022723"/>
    </source>
</evidence>
<evidence type="ECO:0000256" key="8">
    <source>
        <dbReference type="PROSITE-ProRule" id="PRU00094"/>
    </source>
</evidence>
<keyword evidence="13" id="KW-1185">Reference proteome</keyword>
<dbReference type="STRING" id="402676.B6JWL5"/>
<feature type="compositionally biased region" description="Low complexity" evidence="9">
    <location>
        <begin position="400"/>
        <end position="415"/>
    </location>
</feature>